<comment type="similarity">
    <text evidence="2 4">Belongs to the bacterial solute-binding protein 3 family.</text>
</comment>
<dbReference type="Proteomes" id="UP000519439">
    <property type="component" value="Unassembled WGS sequence"/>
</dbReference>
<dbReference type="InterPro" id="IPR006311">
    <property type="entry name" value="TAT_signal"/>
</dbReference>
<organism evidence="8 9">
    <name type="scientific">Microvirga flocculans</name>
    <dbReference type="NCBI Taxonomy" id="217168"/>
    <lineage>
        <taxon>Bacteria</taxon>
        <taxon>Pseudomonadati</taxon>
        <taxon>Pseudomonadota</taxon>
        <taxon>Alphaproteobacteria</taxon>
        <taxon>Hyphomicrobiales</taxon>
        <taxon>Methylobacteriaceae</taxon>
        <taxon>Microvirga</taxon>
    </lineage>
</organism>
<dbReference type="PANTHER" id="PTHR35936">
    <property type="entry name" value="MEMBRANE-BOUND LYTIC MUREIN TRANSGLYCOSYLASE F"/>
    <property type="match status" value="1"/>
</dbReference>
<evidence type="ECO:0000313" key="9">
    <source>
        <dbReference type="Proteomes" id="UP000519439"/>
    </source>
</evidence>
<comment type="subcellular location">
    <subcellularLocation>
        <location evidence="1">Cell envelope</location>
    </subcellularLocation>
</comment>
<evidence type="ECO:0000256" key="2">
    <source>
        <dbReference type="ARBA" id="ARBA00010333"/>
    </source>
</evidence>
<dbReference type="RefSeq" id="WP_027315154.1">
    <property type="nucleotide sequence ID" value="NZ_JACIDC010000005.1"/>
</dbReference>
<protein>
    <submittedName>
        <fullName evidence="8">Polar amino acid transport system substrate-binding protein</fullName>
    </submittedName>
</protein>
<dbReference type="SUPFAM" id="SSF53850">
    <property type="entry name" value="Periplasmic binding protein-like II"/>
    <property type="match status" value="1"/>
</dbReference>
<feature type="domain" description="Ionotropic glutamate receptor C-terminal" evidence="7">
    <location>
        <begin position="31"/>
        <end position="250"/>
    </location>
</feature>
<evidence type="ECO:0000256" key="3">
    <source>
        <dbReference type="ARBA" id="ARBA00022729"/>
    </source>
</evidence>
<name>A0A7W6IFN1_9HYPH</name>
<evidence type="ECO:0000256" key="1">
    <source>
        <dbReference type="ARBA" id="ARBA00004196"/>
    </source>
</evidence>
<comment type="caution">
    <text evidence="8">The sequence shown here is derived from an EMBL/GenBank/DDBJ whole genome shotgun (WGS) entry which is preliminary data.</text>
</comment>
<dbReference type="Gene3D" id="3.40.190.10">
    <property type="entry name" value="Periplasmic binding protein-like II"/>
    <property type="match status" value="2"/>
</dbReference>
<dbReference type="InterPro" id="IPR001320">
    <property type="entry name" value="Iontro_rcpt_C"/>
</dbReference>
<dbReference type="EMBL" id="JACIDC010000005">
    <property type="protein sequence ID" value="MBB4040271.1"/>
    <property type="molecule type" value="Genomic_DNA"/>
</dbReference>
<gene>
    <name evidence="8" type="ORF">GGR34_001922</name>
</gene>
<dbReference type="PANTHER" id="PTHR35936:SF17">
    <property type="entry name" value="ARGININE-BINDING EXTRACELLULAR PROTEIN ARTP"/>
    <property type="match status" value="1"/>
</dbReference>
<dbReference type="GO" id="GO:0030313">
    <property type="term" value="C:cell envelope"/>
    <property type="evidence" value="ECO:0007669"/>
    <property type="project" value="UniProtKB-SubCell"/>
</dbReference>
<dbReference type="SMART" id="SM00079">
    <property type="entry name" value="PBPe"/>
    <property type="match status" value="1"/>
</dbReference>
<keyword evidence="3 5" id="KW-0732">Signal</keyword>
<accession>A0A7W6IFN1</accession>
<keyword evidence="9" id="KW-1185">Reference proteome</keyword>
<evidence type="ECO:0000259" key="6">
    <source>
        <dbReference type="SMART" id="SM00062"/>
    </source>
</evidence>
<sequence>MSANVTRRGAVAASLAAFMAMSAGAVALAADMKVGANVGNVPWEFQDEKGEIVGFEIDLAKEIGKRLNMNVSIVNIPFNGLFAAVQSGQIDAAVSSITITKKRLESVSFAQPYYDSDQSLAVRANSGIKGLEGLAGKVAAVDTGSTGDMWSTQNQQKYKFSDIRRYEGLAPAMLDLATGRIDGYISDIPAVQYYIKDKPVYQIVERIPTGEQYSMMFAKNSPLAEKANAEITKMKQDGTLAKLHEKWFGAKADPNSTTVKVSEMPKL</sequence>
<dbReference type="PROSITE" id="PS51318">
    <property type="entry name" value="TAT"/>
    <property type="match status" value="1"/>
</dbReference>
<evidence type="ECO:0000256" key="4">
    <source>
        <dbReference type="RuleBase" id="RU003744"/>
    </source>
</evidence>
<feature type="signal peptide" evidence="5">
    <location>
        <begin position="1"/>
        <end position="29"/>
    </location>
</feature>
<evidence type="ECO:0000259" key="7">
    <source>
        <dbReference type="SMART" id="SM00079"/>
    </source>
</evidence>
<dbReference type="AlphaFoldDB" id="A0A7W6IFN1"/>
<dbReference type="InterPro" id="IPR018313">
    <property type="entry name" value="SBP_3_CS"/>
</dbReference>
<dbReference type="SMART" id="SM00062">
    <property type="entry name" value="PBPb"/>
    <property type="match status" value="1"/>
</dbReference>
<evidence type="ECO:0000256" key="5">
    <source>
        <dbReference type="SAM" id="SignalP"/>
    </source>
</evidence>
<dbReference type="GO" id="GO:0016020">
    <property type="term" value="C:membrane"/>
    <property type="evidence" value="ECO:0007669"/>
    <property type="project" value="InterPro"/>
</dbReference>
<feature type="domain" description="Solute-binding protein family 3/N-terminal" evidence="6">
    <location>
        <begin position="31"/>
        <end position="251"/>
    </location>
</feature>
<feature type="chain" id="PRO_5031201285" evidence="5">
    <location>
        <begin position="30"/>
        <end position="267"/>
    </location>
</feature>
<proteinExistence type="inferred from homology"/>
<dbReference type="InterPro" id="IPR001638">
    <property type="entry name" value="Solute-binding_3/MltF_N"/>
</dbReference>
<evidence type="ECO:0000313" key="8">
    <source>
        <dbReference type="EMBL" id="MBB4040271.1"/>
    </source>
</evidence>
<dbReference type="GO" id="GO:0015276">
    <property type="term" value="F:ligand-gated monoatomic ion channel activity"/>
    <property type="evidence" value="ECO:0007669"/>
    <property type="project" value="InterPro"/>
</dbReference>
<reference evidence="8 9" key="1">
    <citation type="submission" date="2020-08" db="EMBL/GenBank/DDBJ databases">
        <title>Genomic Encyclopedia of Type Strains, Phase IV (KMG-IV): sequencing the most valuable type-strain genomes for metagenomic binning, comparative biology and taxonomic classification.</title>
        <authorList>
            <person name="Goeker M."/>
        </authorList>
    </citation>
    <scope>NUCLEOTIDE SEQUENCE [LARGE SCALE GENOMIC DNA]</scope>
    <source>
        <strain evidence="8 9">DSM 15743</strain>
    </source>
</reference>
<dbReference type="Pfam" id="PF00497">
    <property type="entry name" value="SBP_bac_3"/>
    <property type="match status" value="1"/>
</dbReference>
<dbReference type="PROSITE" id="PS01039">
    <property type="entry name" value="SBP_BACTERIAL_3"/>
    <property type="match status" value="1"/>
</dbReference>